<dbReference type="SUPFAM" id="SSF111369">
    <property type="entry name" value="HlyD-like secretion proteins"/>
    <property type="match status" value="1"/>
</dbReference>
<dbReference type="InterPro" id="IPR050465">
    <property type="entry name" value="UPF0194_transport"/>
</dbReference>
<reference evidence="6" key="1">
    <citation type="submission" date="2018-06" db="EMBL/GenBank/DDBJ databases">
        <authorList>
            <person name="Zhirakovskaya E."/>
        </authorList>
    </citation>
    <scope>NUCLEOTIDE SEQUENCE</scope>
</reference>
<dbReference type="Gene3D" id="2.40.420.20">
    <property type="match status" value="1"/>
</dbReference>
<keyword evidence="4" id="KW-1133">Transmembrane helix</keyword>
<dbReference type="Gene3D" id="2.40.50.100">
    <property type="match status" value="1"/>
</dbReference>
<keyword evidence="2 3" id="KW-0175">Coiled coil</keyword>
<evidence type="ECO:0000256" key="3">
    <source>
        <dbReference type="SAM" id="Coils"/>
    </source>
</evidence>
<dbReference type="InterPro" id="IPR058627">
    <property type="entry name" value="MdtA-like_C"/>
</dbReference>
<sequence length="543" mass="56389">MEAKTVETGRKKKRSRWIIGAIAVFLVGVTIGVLTIRSNIQATRAEAEARTGDVVTAVLGDLAATASATGQVESTQLTNLSAETPSIVQEVMIRVGDTVQAGDVLVQLDTANLEFRVARMQQNLILQEVNLEALQNGATEEEIAAAEAAVISAQLNLENLLAGPTTQEIAESEANIRSQEANIASASASYNSTLDSVTDSAIATAQVELINAQIAYDSAVNSNEDNPNADTHAVLEDAATNLTVAQTALDSLLDGPNQGNISSSAASVSAAVANLEQTQANYNKQLLGTTASQIAASQASLAQAESTLDRLVESASAADIMIAEAEIEQAKLSLLDAEESLAKATIIAPFDGLVTAVNVTEGETGSGSLIQIISNSYQVILSVDEIDVGAIAPGQEAIITLETWPDVEISSEVIAIAPSANSSDGIIFYDVTLQLEESELPILVGMTANAKLITLSHDNVLLIPNAAITANRAANTYSVNLITDELNGVPLTEEVAITIGLADNSFTQIISGLSEGDKVLIGELIAPIERFGPGNGGGPFGDD</sequence>
<proteinExistence type="predicted"/>
<evidence type="ECO:0000256" key="2">
    <source>
        <dbReference type="ARBA" id="ARBA00023054"/>
    </source>
</evidence>
<dbReference type="GO" id="GO:0030313">
    <property type="term" value="C:cell envelope"/>
    <property type="evidence" value="ECO:0007669"/>
    <property type="project" value="UniProtKB-SubCell"/>
</dbReference>
<keyword evidence="4" id="KW-0472">Membrane</keyword>
<feature type="transmembrane region" description="Helical" evidence="4">
    <location>
        <begin position="17"/>
        <end position="36"/>
    </location>
</feature>
<feature type="domain" description="Multidrug resistance protein MdtA-like C-terminal permuted SH3" evidence="5">
    <location>
        <begin position="459"/>
        <end position="524"/>
    </location>
</feature>
<dbReference type="AlphaFoldDB" id="A0A3B0UYK6"/>
<evidence type="ECO:0000256" key="1">
    <source>
        <dbReference type="ARBA" id="ARBA00004196"/>
    </source>
</evidence>
<gene>
    <name evidence="6" type="ORF">MNBD_CHLOROFLEXI01-1509</name>
</gene>
<dbReference type="PANTHER" id="PTHR32347:SF23">
    <property type="entry name" value="BLL5650 PROTEIN"/>
    <property type="match status" value="1"/>
</dbReference>
<dbReference type="PRINTS" id="PR01490">
    <property type="entry name" value="RTXTOXIND"/>
</dbReference>
<evidence type="ECO:0000259" key="5">
    <source>
        <dbReference type="Pfam" id="PF25967"/>
    </source>
</evidence>
<comment type="subcellular location">
    <subcellularLocation>
        <location evidence="1">Cell envelope</location>
    </subcellularLocation>
</comment>
<name>A0A3B0UYK6_9ZZZZ</name>
<dbReference type="Gene3D" id="2.40.30.170">
    <property type="match status" value="1"/>
</dbReference>
<dbReference type="Pfam" id="PF25967">
    <property type="entry name" value="RND-MFP_C"/>
    <property type="match status" value="1"/>
</dbReference>
<accession>A0A3B0UYK6</accession>
<evidence type="ECO:0000256" key="4">
    <source>
        <dbReference type="SAM" id="Phobius"/>
    </source>
</evidence>
<protein>
    <submittedName>
        <fullName evidence="6">Probable Co/Zn/Cd efflux system membrane fusion protein</fullName>
    </submittedName>
</protein>
<dbReference type="EMBL" id="UOEU01000430">
    <property type="protein sequence ID" value="VAW33223.1"/>
    <property type="molecule type" value="Genomic_DNA"/>
</dbReference>
<organism evidence="6">
    <name type="scientific">hydrothermal vent metagenome</name>
    <dbReference type="NCBI Taxonomy" id="652676"/>
    <lineage>
        <taxon>unclassified sequences</taxon>
        <taxon>metagenomes</taxon>
        <taxon>ecological metagenomes</taxon>
    </lineage>
</organism>
<dbReference type="PANTHER" id="PTHR32347">
    <property type="entry name" value="EFFLUX SYSTEM COMPONENT YKNX-RELATED"/>
    <property type="match status" value="1"/>
</dbReference>
<feature type="coiled-coil region" evidence="3">
    <location>
        <begin position="294"/>
        <end position="340"/>
    </location>
</feature>
<keyword evidence="4" id="KW-0812">Transmembrane</keyword>
<evidence type="ECO:0000313" key="6">
    <source>
        <dbReference type="EMBL" id="VAW33223.1"/>
    </source>
</evidence>